<protein>
    <submittedName>
        <fullName evidence="2">Uncharacterized protein isoform X1</fullName>
    </submittedName>
</protein>
<name>A0A1S4A7W0_TOBAC</name>
<keyword evidence="1" id="KW-0812">Transmembrane</keyword>
<dbReference type="AlphaFoldDB" id="A0A1S4A7W0"/>
<dbReference type="RefSeq" id="XP_016472671.1">
    <property type="nucleotide sequence ID" value="XM_016617185.1"/>
</dbReference>
<keyword evidence="1" id="KW-1133">Transmembrane helix</keyword>
<dbReference type="KEGG" id="nta:107794674"/>
<dbReference type="PaxDb" id="4097-A0A1S4A7W0"/>
<reference evidence="2" key="1">
    <citation type="submission" date="2025-08" db="UniProtKB">
        <authorList>
            <consortium name="RefSeq"/>
        </authorList>
    </citation>
    <scope>IDENTIFICATION</scope>
</reference>
<organism evidence="2">
    <name type="scientific">Nicotiana tabacum</name>
    <name type="common">Common tobacco</name>
    <dbReference type="NCBI Taxonomy" id="4097"/>
    <lineage>
        <taxon>Eukaryota</taxon>
        <taxon>Viridiplantae</taxon>
        <taxon>Streptophyta</taxon>
        <taxon>Embryophyta</taxon>
        <taxon>Tracheophyta</taxon>
        <taxon>Spermatophyta</taxon>
        <taxon>Magnoliopsida</taxon>
        <taxon>eudicotyledons</taxon>
        <taxon>Gunneridae</taxon>
        <taxon>Pentapetalae</taxon>
        <taxon>asterids</taxon>
        <taxon>lamiids</taxon>
        <taxon>Solanales</taxon>
        <taxon>Solanaceae</taxon>
        <taxon>Nicotianoideae</taxon>
        <taxon>Nicotianeae</taxon>
        <taxon>Nicotiana</taxon>
    </lineage>
</organism>
<proteinExistence type="predicted"/>
<keyword evidence="1" id="KW-0472">Membrane</keyword>
<accession>A0A1S4A7W0</accession>
<sequence length="117" mass="13357">MTDFLWLKVYMAFSWLIFVATIEGFVGGCFAGISAVFWSHFRDSFQLIFGAEMGGFGGRFGAISQLDFAALCRWVYCLLLPDFYCLFVYFCSCFYCDFHVDFEGFYGVFWGGDEAGL</sequence>
<feature type="transmembrane region" description="Helical" evidence="1">
    <location>
        <begin position="12"/>
        <end position="38"/>
    </location>
</feature>
<evidence type="ECO:0000313" key="2">
    <source>
        <dbReference type="RefSeq" id="XP_016472671.1"/>
    </source>
</evidence>
<gene>
    <name evidence="2" type="primary">LOC107794674</name>
</gene>
<evidence type="ECO:0000256" key="1">
    <source>
        <dbReference type="SAM" id="Phobius"/>
    </source>
</evidence>